<dbReference type="InterPro" id="IPR006527">
    <property type="entry name" value="F-box-assoc_dom_typ1"/>
</dbReference>
<dbReference type="InterPro" id="IPR036047">
    <property type="entry name" value="F-box-like_dom_sf"/>
</dbReference>
<dbReference type="Proteomes" id="UP001152523">
    <property type="component" value="Unassembled WGS sequence"/>
</dbReference>
<dbReference type="Pfam" id="PF07734">
    <property type="entry name" value="FBA_1"/>
    <property type="match status" value="1"/>
</dbReference>
<gene>
    <name evidence="2" type="ORF">CEPIT_LOCUS16633</name>
</gene>
<dbReference type="PANTHER" id="PTHR31672:SF10">
    <property type="entry name" value="F-BOX DOMAIN-CONTAINING PROTEIN"/>
    <property type="match status" value="1"/>
</dbReference>
<evidence type="ECO:0000259" key="1">
    <source>
        <dbReference type="PROSITE" id="PS50181"/>
    </source>
</evidence>
<feature type="domain" description="F-box" evidence="1">
    <location>
        <begin position="10"/>
        <end position="56"/>
    </location>
</feature>
<evidence type="ECO:0000313" key="2">
    <source>
        <dbReference type="EMBL" id="CAH9104040.1"/>
    </source>
</evidence>
<dbReference type="PROSITE" id="PS50181">
    <property type="entry name" value="FBOX"/>
    <property type="match status" value="1"/>
</dbReference>
<dbReference type="AlphaFoldDB" id="A0AAV0DKR4"/>
<dbReference type="NCBIfam" id="TIGR01640">
    <property type="entry name" value="F_box_assoc_1"/>
    <property type="match status" value="1"/>
</dbReference>
<sequence>MGVGFPIQMQTSLLSLPDELKIDILMRLPIESLICLSAVSKPWLSYLTSSEFVSAHLSEGATKQFFFATTTCRNRRFALIKDGYRADRDLTVQFVPIIKPDQQFQDRFSISFHPCEATGIEIVGSFDGLLCLTFTHPNSHPSIILWNPSIRRHVLLPPPSIHTPRRGGNGIGFCVASDGDYRVVWVHERHWVEERHANSAMSVEIYSLNSGKWRIRRFDHDLFPTRWLLSGQAFVGGKMHWLGCQYDEGWTIESDYAYEMCDTRDNCSITSFHIDEEVFGDVPLPNRFKRFDWPARQSIAVVKDSLGLIDMTDPICCDIWVMQDYGNVNSWAMLYSIGYPDYDDKRLPLMDALNTWKNPGVSAGAHQSFSFMDREAFVVYGEYGDNRFEYVAKYVESLVLLGHKDAVADVHLLQATAEHMAEEIAGDGQEN</sequence>
<reference evidence="2" key="1">
    <citation type="submission" date="2022-07" db="EMBL/GenBank/DDBJ databases">
        <authorList>
            <person name="Macas J."/>
            <person name="Novak P."/>
            <person name="Neumann P."/>
        </authorList>
    </citation>
    <scope>NUCLEOTIDE SEQUENCE</scope>
</reference>
<accession>A0AAV0DKR4</accession>
<dbReference type="InterPro" id="IPR050796">
    <property type="entry name" value="SCF_F-box_component"/>
</dbReference>
<comment type="caution">
    <text evidence="2">The sequence shown here is derived from an EMBL/GenBank/DDBJ whole genome shotgun (WGS) entry which is preliminary data.</text>
</comment>
<dbReference type="InterPro" id="IPR017451">
    <property type="entry name" value="F-box-assoc_interact_dom"/>
</dbReference>
<keyword evidence="3" id="KW-1185">Reference proteome</keyword>
<protein>
    <recommendedName>
        <fullName evidence="1">F-box domain-containing protein</fullName>
    </recommendedName>
</protein>
<evidence type="ECO:0000313" key="3">
    <source>
        <dbReference type="Proteomes" id="UP001152523"/>
    </source>
</evidence>
<dbReference type="Pfam" id="PF00646">
    <property type="entry name" value="F-box"/>
    <property type="match status" value="1"/>
</dbReference>
<organism evidence="2 3">
    <name type="scientific">Cuscuta epithymum</name>
    <dbReference type="NCBI Taxonomy" id="186058"/>
    <lineage>
        <taxon>Eukaryota</taxon>
        <taxon>Viridiplantae</taxon>
        <taxon>Streptophyta</taxon>
        <taxon>Embryophyta</taxon>
        <taxon>Tracheophyta</taxon>
        <taxon>Spermatophyta</taxon>
        <taxon>Magnoliopsida</taxon>
        <taxon>eudicotyledons</taxon>
        <taxon>Gunneridae</taxon>
        <taxon>Pentapetalae</taxon>
        <taxon>asterids</taxon>
        <taxon>lamiids</taxon>
        <taxon>Solanales</taxon>
        <taxon>Convolvulaceae</taxon>
        <taxon>Cuscuteae</taxon>
        <taxon>Cuscuta</taxon>
        <taxon>Cuscuta subgen. Cuscuta</taxon>
    </lineage>
</organism>
<dbReference type="PANTHER" id="PTHR31672">
    <property type="entry name" value="BNACNNG10540D PROTEIN"/>
    <property type="match status" value="1"/>
</dbReference>
<proteinExistence type="predicted"/>
<dbReference type="InterPro" id="IPR001810">
    <property type="entry name" value="F-box_dom"/>
</dbReference>
<dbReference type="SUPFAM" id="SSF81383">
    <property type="entry name" value="F-box domain"/>
    <property type="match status" value="1"/>
</dbReference>
<dbReference type="EMBL" id="CAMAPF010000124">
    <property type="protein sequence ID" value="CAH9104040.1"/>
    <property type="molecule type" value="Genomic_DNA"/>
</dbReference>
<name>A0AAV0DKR4_9ASTE</name>